<sequence length="180" mass="19635">MVPTNADARCDARPRRGSNPLEISNEACFRNRVRPRPGRARRVFRRRRHRPLRRLGDRADLRTHQRAVAGRTPFIIRVAACDAATTQVQTFFEPGPTINTSNNNLTLAGGAGTAAHVELQVLNANYSQVLLGNPLALQNSEQVAVDTGGAALRYYAQYYAPGAASAGSANSSVTFTKIYQ</sequence>
<dbReference type="AlphaFoldDB" id="A0A3N2RPF3"/>
<reference evidence="5 6" key="1">
    <citation type="submission" date="2018-10" db="EMBL/GenBank/DDBJ databases">
        <title>The genome of Lysobacter enzymogenes OH11.</title>
        <authorList>
            <person name="Liu F."/>
            <person name="Zhao Y."/>
            <person name="Qian G."/>
            <person name="Chen Y."/>
            <person name="Xu H."/>
        </authorList>
    </citation>
    <scope>NUCLEOTIDE SEQUENCE [LARGE SCALE GENOMIC DNA]</scope>
    <source>
        <strain evidence="5 6">OH11</strain>
    </source>
</reference>
<keyword evidence="3" id="KW-0732">Signal</keyword>
<dbReference type="EMBL" id="RCTY01000001">
    <property type="protein sequence ID" value="ROU09353.1"/>
    <property type="molecule type" value="Genomic_DNA"/>
</dbReference>
<gene>
    <name evidence="5" type="ORF">D9T17_00550</name>
</gene>
<accession>A0A3N2RPF3</accession>
<evidence type="ECO:0000313" key="6">
    <source>
        <dbReference type="Proteomes" id="UP000275910"/>
    </source>
</evidence>
<organism evidence="5 6">
    <name type="scientific">Lysobacter enzymogenes</name>
    <dbReference type="NCBI Taxonomy" id="69"/>
    <lineage>
        <taxon>Bacteria</taxon>
        <taxon>Pseudomonadati</taxon>
        <taxon>Pseudomonadota</taxon>
        <taxon>Gammaproteobacteria</taxon>
        <taxon>Lysobacterales</taxon>
        <taxon>Lysobacteraceae</taxon>
        <taxon>Lysobacter</taxon>
    </lineage>
</organism>
<comment type="similarity">
    <text evidence="2">Belongs to the fimbrial protein family.</text>
</comment>
<dbReference type="InterPro" id="IPR039458">
    <property type="entry name" value="FimA-like"/>
</dbReference>
<keyword evidence="4" id="KW-0281">Fimbrium</keyword>
<name>A0A3N2RPF3_LYSEN</name>
<dbReference type="InterPro" id="IPR008966">
    <property type="entry name" value="Adhesion_dom_sf"/>
</dbReference>
<dbReference type="GO" id="GO:0009289">
    <property type="term" value="C:pilus"/>
    <property type="evidence" value="ECO:0007669"/>
    <property type="project" value="UniProtKB-SubCell"/>
</dbReference>
<dbReference type="InterPro" id="IPR036937">
    <property type="entry name" value="Adhesion_dom_fimbrial_sf"/>
</dbReference>
<evidence type="ECO:0000256" key="3">
    <source>
        <dbReference type="ARBA" id="ARBA00022729"/>
    </source>
</evidence>
<evidence type="ECO:0008006" key="7">
    <source>
        <dbReference type="Google" id="ProtNLM"/>
    </source>
</evidence>
<comment type="subcellular location">
    <subcellularLocation>
        <location evidence="1">Fimbrium</location>
    </subcellularLocation>
</comment>
<proteinExistence type="inferred from homology"/>
<dbReference type="Pfam" id="PF16970">
    <property type="entry name" value="FimA"/>
    <property type="match status" value="1"/>
</dbReference>
<evidence type="ECO:0000256" key="2">
    <source>
        <dbReference type="ARBA" id="ARBA00006671"/>
    </source>
</evidence>
<dbReference type="SUPFAM" id="SSF49401">
    <property type="entry name" value="Bacterial adhesins"/>
    <property type="match status" value="1"/>
</dbReference>
<dbReference type="PANTHER" id="PTHR33420">
    <property type="entry name" value="FIMBRIAL SUBUNIT ELFA-RELATED"/>
    <property type="match status" value="1"/>
</dbReference>
<dbReference type="GO" id="GO:0043709">
    <property type="term" value="P:cell adhesion involved in single-species biofilm formation"/>
    <property type="evidence" value="ECO:0007669"/>
    <property type="project" value="TreeGrafter"/>
</dbReference>
<evidence type="ECO:0000256" key="4">
    <source>
        <dbReference type="ARBA" id="ARBA00023263"/>
    </source>
</evidence>
<dbReference type="PANTHER" id="PTHR33420:SF3">
    <property type="entry name" value="FIMBRIAL SUBUNIT ELFA"/>
    <property type="match status" value="1"/>
</dbReference>
<evidence type="ECO:0000256" key="1">
    <source>
        <dbReference type="ARBA" id="ARBA00004561"/>
    </source>
</evidence>
<evidence type="ECO:0000313" key="5">
    <source>
        <dbReference type="EMBL" id="ROU09353.1"/>
    </source>
</evidence>
<dbReference type="Proteomes" id="UP000275910">
    <property type="component" value="Unassembled WGS sequence"/>
</dbReference>
<comment type="caution">
    <text evidence="5">The sequence shown here is derived from an EMBL/GenBank/DDBJ whole genome shotgun (WGS) entry which is preliminary data.</text>
</comment>
<dbReference type="Gene3D" id="2.60.40.1090">
    <property type="entry name" value="Fimbrial-type adhesion domain"/>
    <property type="match status" value="1"/>
</dbReference>
<dbReference type="InterPro" id="IPR050263">
    <property type="entry name" value="Bact_Fimbrial_Adh_Pro"/>
</dbReference>
<protein>
    <recommendedName>
        <fullName evidence="7">Type 1 fimbrial protein</fullName>
    </recommendedName>
</protein>